<organism evidence="1 2">
    <name type="scientific">Amycolatopsis coloradensis</name>
    <dbReference type="NCBI Taxonomy" id="76021"/>
    <lineage>
        <taxon>Bacteria</taxon>
        <taxon>Bacillati</taxon>
        <taxon>Actinomycetota</taxon>
        <taxon>Actinomycetes</taxon>
        <taxon>Pseudonocardiales</taxon>
        <taxon>Pseudonocardiaceae</taxon>
        <taxon>Amycolatopsis</taxon>
    </lineage>
</organism>
<name>A0ACD5BAK8_9PSEU</name>
<keyword evidence="2" id="KW-1185">Reference proteome</keyword>
<sequence length="435" mass="45558">MSEAVLDQRITLSPALQEALHEVGTPAYVYDLAEVRRNARRLRAALPEGSGLYYSLKANPHPELLRELRKAGARPEVCSPGELDATLDAGWPAADALYTGPGKRDADVAAALRSGVREFSVDSPAALDQLDRIAAGLGVKAQCILRINDDRPTPGQRLAMTGVPSQFGADTGWVLDEPARFAGRPNASVVGLHLYMGTNLVATEDLVAQFGHALRTAGRLVAALEAAGAAIKVLDLGGGFGAPFARAGAAVEFDGLRERLEDLFDDGVPGWRAGHPAIVFESGRYLVGTAGTLVTAVLDTKRSHGREIVVLESGINHLGGMSGLRRLPPLVPHLLTVGHASGPADTAEATVVGPLCTPLDTWARSIPLPRLAPGDLLAVPNTGAYGLYASLLAFLGHPAPAEIVIDSDLPGSPVVDASRLHLTRAPVRHGATGKE</sequence>
<protein>
    <submittedName>
        <fullName evidence="1">Type III PLP-dependent enzyme</fullName>
    </submittedName>
</protein>
<gene>
    <name evidence="1" type="ORF">LCL61_12245</name>
</gene>
<evidence type="ECO:0000313" key="2">
    <source>
        <dbReference type="Proteomes" id="UP001456344"/>
    </source>
</evidence>
<accession>A0ACD5BAK8</accession>
<reference evidence="1" key="1">
    <citation type="submission" date="2023-10" db="EMBL/GenBank/DDBJ databases">
        <title>Whole genome sequencing of actinobacterial strain Amycolatopsis sp. (BCA-696) identifies the underlying plant growth-promoting genes.</title>
        <authorList>
            <person name="Gandham P."/>
            <person name="Vadla N."/>
            <person name="Saji A."/>
            <person name="Srinivas V."/>
            <person name="Ruperao P."/>
            <person name="Selvanayagam S."/>
            <person name="Saxena R.K."/>
            <person name="Rathore A."/>
            <person name="Gopalakrishnan S."/>
            <person name="Thakur V."/>
        </authorList>
    </citation>
    <scope>NUCLEOTIDE SEQUENCE</scope>
    <source>
        <strain evidence="1">BCA-696</strain>
    </source>
</reference>
<evidence type="ECO:0000313" key="1">
    <source>
        <dbReference type="EMBL" id="WYW16319.1"/>
    </source>
</evidence>
<proteinExistence type="predicted"/>
<dbReference type="EMBL" id="CP150484">
    <property type="protein sequence ID" value="WYW16319.1"/>
    <property type="molecule type" value="Genomic_DNA"/>
</dbReference>
<dbReference type="Proteomes" id="UP001456344">
    <property type="component" value="Chromosome"/>
</dbReference>